<evidence type="ECO:0000313" key="2">
    <source>
        <dbReference type="EMBL" id="KAJ8985914.1"/>
    </source>
</evidence>
<evidence type="ECO:0000313" key="3">
    <source>
        <dbReference type="Proteomes" id="UP001162164"/>
    </source>
</evidence>
<comment type="caution">
    <text evidence="2">The sequence shown here is derived from an EMBL/GenBank/DDBJ whole genome shotgun (WGS) entry which is preliminary data.</text>
</comment>
<dbReference type="EMBL" id="JAPWTJ010000005">
    <property type="protein sequence ID" value="KAJ8985914.1"/>
    <property type="molecule type" value="Genomic_DNA"/>
</dbReference>
<feature type="compositionally biased region" description="Basic and acidic residues" evidence="1">
    <location>
        <begin position="1"/>
        <end position="13"/>
    </location>
</feature>
<dbReference type="Gene3D" id="3.30.160.60">
    <property type="entry name" value="Classic Zinc Finger"/>
    <property type="match status" value="1"/>
</dbReference>
<gene>
    <name evidence="2" type="ORF">NQ317_010671</name>
</gene>
<name>A0ABQ9K7T6_9CUCU</name>
<accession>A0ABQ9K7T6</accession>
<reference evidence="2" key="1">
    <citation type="journal article" date="2023" name="Insect Mol. Biol.">
        <title>Genome sequencing provides insights into the evolution of gene families encoding plant cell wall-degrading enzymes in longhorned beetles.</title>
        <authorList>
            <person name="Shin N.R."/>
            <person name="Okamura Y."/>
            <person name="Kirsch R."/>
            <person name="Pauchet Y."/>
        </authorList>
    </citation>
    <scope>NUCLEOTIDE SEQUENCE</scope>
    <source>
        <strain evidence="2">MMC_N1</strain>
    </source>
</reference>
<dbReference type="Proteomes" id="UP001162164">
    <property type="component" value="Unassembled WGS sequence"/>
</dbReference>
<protein>
    <submittedName>
        <fullName evidence="2">Uncharacterized protein</fullName>
    </submittedName>
</protein>
<keyword evidence="3" id="KW-1185">Reference proteome</keyword>
<evidence type="ECO:0000256" key="1">
    <source>
        <dbReference type="SAM" id="MobiDB-lite"/>
    </source>
</evidence>
<dbReference type="Pfam" id="PF13913">
    <property type="entry name" value="zf-C2HC_2"/>
    <property type="match status" value="1"/>
</dbReference>
<organism evidence="2 3">
    <name type="scientific">Molorchus minor</name>
    <dbReference type="NCBI Taxonomy" id="1323400"/>
    <lineage>
        <taxon>Eukaryota</taxon>
        <taxon>Metazoa</taxon>
        <taxon>Ecdysozoa</taxon>
        <taxon>Arthropoda</taxon>
        <taxon>Hexapoda</taxon>
        <taxon>Insecta</taxon>
        <taxon>Pterygota</taxon>
        <taxon>Neoptera</taxon>
        <taxon>Endopterygota</taxon>
        <taxon>Coleoptera</taxon>
        <taxon>Polyphaga</taxon>
        <taxon>Cucujiformia</taxon>
        <taxon>Chrysomeloidea</taxon>
        <taxon>Cerambycidae</taxon>
        <taxon>Lamiinae</taxon>
        <taxon>Monochamini</taxon>
        <taxon>Molorchus</taxon>
    </lineage>
</organism>
<feature type="region of interest" description="Disordered" evidence="1">
    <location>
        <begin position="1"/>
        <end position="95"/>
    </location>
</feature>
<feature type="compositionally biased region" description="Basic residues" evidence="1">
    <location>
        <begin position="20"/>
        <end position="30"/>
    </location>
</feature>
<sequence length="161" mass="18187">MEEKKQKDEKVMERVVPTIPRRRPINRKRNLAPLNISVTSSQKKEIPSKQSQEDNEIFSKVSAGKRLSGRKSQDENGIESLPSTSQIAEEADSSNVPCPICNKSFEKDKIENHAATCGDEPVTRSSTKVSRLTCQYCDKVVYPEMDYDAHTRECEAKKQAN</sequence>
<proteinExistence type="predicted"/>